<protein>
    <submittedName>
        <fullName evidence="2">Uncharacterized protein</fullName>
    </submittedName>
</protein>
<evidence type="ECO:0000313" key="3">
    <source>
        <dbReference type="Proteomes" id="UP000256862"/>
    </source>
</evidence>
<accession>A0A976BCM4</accession>
<sequence length="70" mass="7745">MVTEKHRANNRFEQKTLCYDTVKSYASPCTILVSSCSTLASCQMAHEGEVRPNPARSAKGRTRREPVASS</sequence>
<dbReference type="EMBL" id="OGUS01000121">
    <property type="protein sequence ID" value="SPC14278.1"/>
    <property type="molecule type" value="Genomic_DNA"/>
</dbReference>
<evidence type="ECO:0000256" key="1">
    <source>
        <dbReference type="SAM" id="MobiDB-lite"/>
    </source>
</evidence>
<dbReference type="AlphaFoldDB" id="A0A976BCM4"/>
<reference evidence="2 3" key="1">
    <citation type="submission" date="2018-01" db="EMBL/GenBank/DDBJ databases">
        <authorList>
            <person name="Clerissi C."/>
        </authorList>
    </citation>
    <scope>NUCLEOTIDE SEQUENCE [LARGE SCALE GENOMIC DNA]</scope>
    <source>
        <strain evidence="2">Cupriavidus oxalaticus LMG 2235</strain>
    </source>
</reference>
<gene>
    <name evidence="2" type="ORF">CO2235_200134</name>
</gene>
<dbReference type="Proteomes" id="UP000256862">
    <property type="component" value="Chromosome CO2235"/>
</dbReference>
<evidence type="ECO:0000313" key="2">
    <source>
        <dbReference type="EMBL" id="SPC14278.1"/>
    </source>
</evidence>
<feature type="region of interest" description="Disordered" evidence="1">
    <location>
        <begin position="47"/>
        <end position="70"/>
    </location>
</feature>
<name>A0A976BCM4_9BURK</name>
<proteinExistence type="predicted"/>
<organism evidence="2 3">
    <name type="scientific">Cupriavidus oxalaticus</name>
    <dbReference type="NCBI Taxonomy" id="96344"/>
    <lineage>
        <taxon>Bacteria</taxon>
        <taxon>Pseudomonadati</taxon>
        <taxon>Pseudomonadota</taxon>
        <taxon>Betaproteobacteria</taxon>
        <taxon>Burkholderiales</taxon>
        <taxon>Burkholderiaceae</taxon>
        <taxon>Cupriavidus</taxon>
    </lineage>
</organism>
<comment type="caution">
    <text evidence="2">The sequence shown here is derived from an EMBL/GenBank/DDBJ whole genome shotgun (WGS) entry which is preliminary data.</text>
</comment>